<dbReference type="EMBL" id="CM047580">
    <property type="protein sequence ID" value="KAI9921869.1"/>
    <property type="molecule type" value="Genomic_DNA"/>
</dbReference>
<accession>A0ACC0WSZ4</accession>
<comment type="caution">
    <text evidence="1">The sequence shown here is derived from an EMBL/GenBank/DDBJ whole genome shotgun (WGS) entry which is preliminary data.</text>
</comment>
<organism evidence="1 2">
    <name type="scientific">Peronosclerospora sorghi</name>
    <dbReference type="NCBI Taxonomy" id="230839"/>
    <lineage>
        <taxon>Eukaryota</taxon>
        <taxon>Sar</taxon>
        <taxon>Stramenopiles</taxon>
        <taxon>Oomycota</taxon>
        <taxon>Peronosporomycetes</taxon>
        <taxon>Peronosporales</taxon>
        <taxon>Peronosporaceae</taxon>
        <taxon>Peronosclerospora</taxon>
    </lineage>
</organism>
<name>A0ACC0WSZ4_9STRA</name>
<evidence type="ECO:0000313" key="2">
    <source>
        <dbReference type="Proteomes" id="UP001163321"/>
    </source>
</evidence>
<proteinExistence type="predicted"/>
<reference evidence="1 2" key="1">
    <citation type="journal article" date="2022" name="bioRxiv">
        <title>The genome of the oomycete Peronosclerospora sorghi, a cosmopolitan pathogen of maize and sorghum, is inflated with dispersed pseudogenes.</title>
        <authorList>
            <person name="Fletcher K."/>
            <person name="Martin F."/>
            <person name="Isakeit T."/>
            <person name="Cavanaugh K."/>
            <person name="Magill C."/>
            <person name="Michelmore R."/>
        </authorList>
    </citation>
    <scope>NUCLEOTIDE SEQUENCE [LARGE SCALE GENOMIC DNA]</scope>
    <source>
        <strain evidence="1">P6</strain>
    </source>
</reference>
<protein>
    <submittedName>
        <fullName evidence="1">Uncharacterized protein</fullName>
    </submittedName>
</protein>
<dbReference type="Proteomes" id="UP001163321">
    <property type="component" value="Chromosome 1"/>
</dbReference>
<gene>
    <name evidence="1" type="ORF">PsorP6_001606</name>
</gene>
<sequence>MAVRLPHPHASTHGESTQDYLINWNAGPLGVVLRPDLGVDMPPVVAQLLPQPSLLQLAGVREGDILISVNGKKTTRLGYEKVVRLLFKERLPMVLHFRSPLGGSSVSSGALADDAALSRARAHTSNVAYDHPPSPRTRGRSHVERHANAIPFESDKAVHKAKKPVSKSQREKSEAKVEAEQRRLRKQYSVVWERGSLGISFRAYNSKVNVPCVDYISATRGQGRGMDRVCVNDVLIAINGEKTKTLGVEKVLRWLHVVEKPVVLRFHASSNRVQNSAGPLLPQLLEDEETLTGPRIPKSQPEVEPVPRPPRRNNSLEYPGPQQRLVRRYSDDRELEQQPWTEKQHHSGGRFVIRDFEPPHQLEPSSIGIKDRRPSNSAHNRGRTHSNDDGKGAHSRAEAKKMLSPQFSMKIDAGVNRRQQHEDVARARQPQQVQILPLKIHTNTGMRDDGLRQQFAVSESKVAPQSFPVVAERPRLASNDSQMSNSSQMSFDDAVDVVTRTTGKPVNECEFGGVPLLDIREGTVQSKLMLIYAKACLAKGEKKLENEPMAKSFQSLSTPGNPLGRKTHSKFLSYTILQDDTVASSRVSSEHNDISKKTMAMQEEELKLNDLVKSDESKNAGGLDSTLDESFVKMQKDISVKPPPAATPLQLSDPTSSSSNNASSGLSAPAAIAPTDDFISLKDFVIKDGSLTKRDAVTSPNSAAIPVQPTDCVETNDTEEDQNKIENMVIGDKKHEICGEAMSEMTEELSSANTTEPASGDSCEVEETKDEQLESVKKASVIKKEQTDTRTPEPKHFFEDKDRDARNDDAVHDDHGNGSMDSTNERDMAAGVATFDDLLDLPLHDCKPRDEESEAFADDNNQDNHEEENEKTVTDEKKKCMLTPLLEKKKNDETDKLEDDETHEKQKEFDKEHEEEVESGALSNPLVNELFHDVPDVREVIKDKSALLVLVKRSMIDEIQEILQSLQMEQQFERHSTTAVGSIASPLSSSQHSQDSNGQQCDRCGATGELAELNVAGKEHELFCQECWEMFFFSEERQSPVRRTSKTLDPSEVGRLTADEDALDEALKYSFHDSSVSPEDNRHPWRYIQSSRSPIRDSNASSITDQADEVWL</sequence>
<keyword evidence="2" id="KW-1185">Reference proteome</keyword>
<evidence type="ECO:0000313" key="1">
    <source>
        <dbReference type="EMBL" id="KAI9921869.1"/>
    </source>
</evidence>